<protein>
    <submittedName>
        <fullName evidence="1">Uncharacterized protein</fullName>
    </submittedName>
</protein>
<dbReference type="AlphaFoldDB" id="A0A1I3C2E7"/>
<proteinExistence type="predicted"/>
<keyword evidence="2" id="KW-1185">Reference proteome</keyword>
<evidence type="ECO:0000313" key="2">
    <source>
        <dbReference type="Proteomes" id="UP000199518"/>
    </source>
</evidence>
<organism evidence="1 2">
    <name type="scientific">Planctomicrobium piriforme</name>
    <dbReference type="NCBI Taxonomy" id="1576369"/>
    <lineage>
        <taxon>Bacteria</taxon>
        <taxon>Pseudomonadati</taxon>
        <taxon>Planctomycetota</taxon>
        <taxon>Planctomycetia</taxon>
        <taxon>Planctomycetales</taxon>
        <taxon>Planctomycetaceae</taxon>
        <taxon>Planctomicrobium</taxon>
    </lineage>
</organism>
<dbReference type="Proteomes" id="UP000199518">
    <property type="component" value="Unassembled WGS sequence"/>
</dbReference>
<sequence length="179" mass="19623">MKLSGLPVQNFFVSRYHLRRVGGEPLTLQLRPLPLGFHQRLRNRGIVPPLPPLKIARDSAGKPLRDAQGMVLTLADQRQPEFLAELDCYHQCVAVLSVVEALAGDPAVAFETAPPSETATAKTWRNYAESIFAELEQAGFTAGDLVLLCREVCRLSNLIDEQLSAVQETFSPEPEGSSA</sequence>
<dbReference type="OrthoDB" id="213046at2"/>
<dbReference type="RefSeq" id="WP_092047760.1">
    <property type="nucleotide sequence ID" value="NZ_FOQD01000002.1"/>
</dbReference>
<reference evidence="2" key="1">
    <citation type="submission" date="2016-10" db="EMBL/GenBank/DDBJ databases">
        <authorList>
            <person name="Varghese N."/>
            <person name="Submissions S."/>
        </authorList>
    </citation>
    <scope>NUCLEOTIDE SEQUENCE [LARGE SCALE GENOMIC DNA]</scope>
    <source>
        <strain evidence="2">DSM 26348</strain>
    </source>
</reference>
<name>A0A1I3C2E7_9PLAN</name>
<accession>A0A1I3C2E7</accession>
<dbReference type="EMBL" id="FOQD01000002">
    <property type="protein sequence ID" value="SFH68583.1"/>
    <property type="molecule type" value="Genomic_DNA"/>
</dbReference>
<evidence type="ECO:0000313" key="1">
    <source>
        <dbReference type="EMBL" id="SFH68583.1"/>
    </source>
</evidence>
<dbReference type="STRING" id="1576369.SAMN05421753_10254"/>
<gene>
    <name evidence="1" type="ORF">SAMN05421753_10254</name>
</gene>